<name>A0ABV4T735_9FLAO</name>
<dbReference type="RefSeq" id="WP_373404970.1">
    <property type="nucleotide sequence ID" value="NZ_JBCFQL010000001.1"/>
</dbReference>
<organism evidence="2 3">
    <name type="scientific">Flavobacterium zubiriense</name>
    <dbReference type="NCBI Taxonomy" id="3138075"/>
    <lineage>
        <taxon>Bacteria</taxon>
        <taxon>Pseudomonadati</taxon>
        <taxon>Bacteroidota</taxon>
        <taxon>Flavobacteriia</taxon>
        <taxon>Flavobacteriales</taxon>
        <taxon>Flavobacteriaceae</taxon>
        <taxon>Flavobacterium</taxon>
    </lineage>
</organism>
<evidence type="ECO:0000313" key="2">
    <source>
        <dbReference type="EMBL" id="MFA9189939.1"/>
    </source>
</evidence>
<evidence type="ECO:0000313" key="3">
    <source>
        <dbReference type="Proteomes" id="UP001574169"/>
    </source>
</evidence>
<feature type="transmembrane region" description="Helical" evidence="1">
    <location>
        <begin position="23"/>
        <end position="45"/>
    </location>
</feature>
<keyword evidence="1" id="KW-1133">Transmembrane helix</keyword>
<dbReference type="Proteomes" id="UP001574169">
    <property type="component" value="Unassembled WGS sequence"/>
</dbReference>
<reference evidence="2 3" key="1">
    <citation type="submission" date="2024-04" db="EMBL/GenBank/DDBJ databases">
        <title>New Clade of Flavobacterium.</title>
        <authorList>
            <person name="Matos L."/>
            <person name="Proenca D.N."/>
            <person name="Fransisco R.M."/>
            <person name="Chung A.P."/>
            <person name="Maccario L."/>
            <person name="Sorensen S.J."/>
            <person name="Morais P.V."/>
        </authorList>
    </citation>
    <scope>NUCLEOTIDE SEQUENCE [LARGE SCALE GENOMIC DNA]</scope>
    <source>
        <strain evidence="2 3">FZUC8N2.13</strain>
    </source>
</reference>
<evidence type="ECO:0008006" key="4">
    <source>
        <dbReference type="Google" id="ProtNLM"/>
    </source>
</evidence>
<evidence type="ECO:0000256" key="1">
    <source>
        <dbReference type="SAM" id="Phobius"/>
    </source>
</evidence>
<keyword evidence="1" id="KW-0812">Transmembrane</keyword>
<proteinExistence type="predicted"/>
<comment type="caution">
    <text evidence="2">The sequence shown here is derived from an EMBL/GenBank/DDBJ whole genome shotgun (WGS) entry which is preliminary data.</text>
</comment>
<keyword evidence="1" id="KW-0472">Membrane</keyword>
<protein>
    <recommendedName>
        <fullName evidence="4">SGNH/GDSL hydrolase family protein</fullName>
    </recommendedName>
</protein>
<gene>
    <name evidence="2" type="ORF">AAGV28_01030</name>
</gene>
<dbReference type="SUPFAM" id="SSF52266">
    <property type="entry name" value="SGNH hydrolase"/>
    <property type="match status" value="1"/>
</dbReference>
<keyword evidence="3" id="KW-1185">Reference proteome</keyword>
<sequence>MEKTIIKLFSVFNKTMSQFLRKVVVFLTIPVIFILVVLIGLNFLVKTDYKIKPDINSLFIGDSHIQQTFNDNLIPQSLNCGIASESFYFSYFKLKYLLDENPSIKNVYLGLSFHSLSNYYERFISGDYSASVAPKYFFILPWKEQLRLIYWNKANFVSFLREVLNIGFYQVFNGQVYPFIGGYLEQFSETFAVDSSMNKRLKFQYFNNGKLNSFSQFNIYYLNKIISLCKKQGVHLVMVNTPLHEYYYKKIPKKYKDELFEIVAKNHLNYIDFSKLQLKDNCFTPDGDHVSTIGAVKTSKMIKVIIDESQK</sequence>
<accession>A0ABV4T735</accession>
<dbReference type="EMBL" id="JBCFQL010000001">
    <property type="protein sequence ID" value="MFA9189939.1"/>
    <property type="molecule type" value="Genomic_DNA"/>
</dbReference>